<evidence type="ECO:0000256" key="9">
    <source>
        <dbReference type="ARBA" id="ARBA00022989"/>
    </source>
</evidence>
<dbReference type="AlphaFoldDB" id="A0A2A5JQI2"/>
<keyword evidence="6 13" id="KW-0812">Transmembrane</keyword>
<evidence type="ECO:0000313" key="15">
    <source>
        <dbReference type="EMBL" id="PCK31686.1"/>
    </source>
</evidence>
<comment type="cofactor">
    <cofactor evidence="1">
        <name>heme b</name>
        <dbReference type="ChEBI" id="CHEBI:60344"/>
    </cofactor>
</comment>
<dbReference type="GO" id="GO:0022904">
    <property type="term" value="P:respiratory electron transport chain"/>
    <property type="evidence" value="ECO:0007669"/>
    <property type="project" value="InterPro"/>
</dbReference>
<evidence type="ECO:0000313" key="16">
    <source>
        <dbReference type="Proteomes" id="UP000228621"/>
    </source>
</evidence>
<dbReference type="SUPFAM" id="SSF81342">
    <property type="entry name" value="Transmembrane di-heme cytochromes"/>
    <property type="match status" value="1"/>
</dbReference>
<evidence type="ECO:0000256" key="11">
    <source>
        <dbReference type="ARBA" id="ARBA00023136"/>
    </source>
</evidence>
<dbReference type="GO" id="GO:0046872">
    <property type="term" value="F:metal ion binding"/>
    <property type="evidence" value="ECO:0007669"/>
    <property type="project" value="UniProtKB-KW"/>
</dbReference>
<dbReference type="GO" id="GO:0020037">
    <property type="term" value="F:heme binding"/>
    <property type="evidence" value="ECO:0007669"/>
    <property type="project" value="TreeGrafter"/>
</dbReference>
<evidence type="ECO:0000256" key="13">
    <source>
        <dbReference type="SAM" id="Phobius"/>
    </source>
</evidence>
<dbReference type="EMBL" id="NKHF01000047">
    <property type="protein sequence ID" value="PCK31686.1"/>
    <property type="molecule type" value="Genomic_DNA"/>
</dbReference>
<dbReference type="InterPro" id="IPR016174">
    <property type="entry name" value="Di-haem_cyt_TM"/>
</dbReference>
<proteinExistence type="inferred from homology"/>
<evidence type="ECO:0000256" key="7">
    <source>
        <dbReference type="ARBA" id="ARBA00022723"/>
    </source>
</evidence>
<feature type="transmembrane region" description="Helical" evidence="13">
    <location>
        <begin position="46"/>
        <end position="65"/>
    </location>
</feature>
<sequence length="175" mass="19721">MNKKVTHFSLSMRILHWSMAVLLFSMVFAGLAMVSSLEPWQLALLGLHKSFGALALTLLLLRFMVRIQSPIPNLPATMPVIQVRLARLSHWLLYLLMLIIPASGLLMQYFAARPIVVFDFFTIPAAKVPQIEYFAVFREGHSLAVLLLLTVLTVHIGAALYHHFVRKDGVLKSML</sequence>
<keyword evidence="16" id="KW-1185">Reference proteome</keyword>
<keyword evidence="7" id="KW-0479">Metal-binding</keyword>
<evidence type="ECO:0000256" key="5">
    <source>
        <dbReference type="ARBA" id="ARBA00022617"/>
    </source>
</evidence>
<comment type="subcellular location">
    <subcellularLocation>
        <location evidence="2">Cell membrane</location>
        <topology evidence="2">Multi-pass membrane protein</topology>
    </subcellularLocation>
</comment>
<dbReference type="InterPro" id="IPR052168">
    <property type="entry name" value="Cytochrome_b561_oxidase"/>
</dbReference>
<evidence type="ECO:0000256" key="3">
    <source>
        <dbReference type="ARBA" id="ARBA00022448"/>
    </source>
</evidence>
<dbReference type="PANTHER" id="PTHR30529:SF6">
    <property type="entry name" value="BLL0291 PROTEIN"/>
    <property type="match status" value="1"/>
</dbReference>
<feature type="transmembrane region" description="Helical" evidence="13">
    <location>
        <begin position="143"/>
        <end position="165"/>
    </location>
</feature>
<comment type="caution">
    <text evidence="15">The sequence shown here is derived from an EMBL/GenBank/DDBJ whole genome shotgun (WGS) entry which is preliminary data.</text>
</comment>
<evidence type="ECO:0000256" key="4">
    <source>
        <dbReference type="ARBA" id="ARBA00022475"/>
    </source>
</evidence>
<keyword evidence="8" id="KW-0249">Electron transport</keyword>
<feature type="transmembrane region" description="Helical" evidence="13">
    <location>
        <begin position="91"/>
        <end position="111"/>
    </location>
</feature>
<gene>
    <name evidence="15" type="ORF">CEX98_10900</name>
</gene>
<evidence type="ECO:0000256" key="8">
    <source>
        <dbReference type="ARBA" id="ARBA00022982"/>
    </source>
</evidence>
<dbReference type="GO" id="GO:0005886">
    <property type="term" value="C:plasma membrane"/>
    <property type="evidence" value="ECO:0007669"/>
    <property type="project" value="UniProtKB-SubCell"/>
</dbReference>
<dbReference type="Proteomes" id="UP000228621">
    <property type="component" value="Unassembled WGS sequence"/>
</dbReference>
<dbReference type="InterPro" id="IPR011577">
    <property type="entry name" value="Cyt_b561_bac/Ni-Hgenase"/>
</dbReference>
<dbReference type="PANTHER" id="PTHR30529">
    <property type="entry name" value="CYTOCHROME B561"/>
    <property type="match status" value="1"/>
</dbReference>
<evidence type="ECO:0000259" key="14">
    <source>
        <dbReference type="Pfam" id="PF01292"/>
    </source>
</evidence>
<reference evidence="16" key="1">
    <citation type="journal article" date="2019" name="Genome Announc.">
        <title>Draft Genome Sequence of Pseudoalteromonas piscicida Strain 36Y ROTHPW, an Hypersaline Seawater Isolate from the South Coast of Sonora, Mexico.</title>
        <authorList>
            <person name="Sanchez-Diaz R."/>
            <person name="Molina-Garza Z.J."/>
            <person name="Cruz-Suarez L.E."/>
            <person name="Selvin J."/>
            <person name="Kiran G.S."/>
            <person name="Ibarra-Gamez J.C."/>
            <person name="Gomez-Gil B."/>
            <person name="Galaviz-Silva L."/>
        </authorList>
    </citation>
    <scope>NUCLEOTIDE SEQUENCE [LARGE SCALE GENOMIC DNA]</scope>
    <source>
        <strain evidence="16">36Y_RITHPW</strain>
    </source>
</reference>
<dbReference type="Gene3D" id="1.20.950.20">
    <property type="entry name" value="Transmembrane di-heme cytochromes, Chain C"/>
    <property type="match status" value="1"/>
</dbReference>
<evidence type="ECO:0000256" key="2">
    <source>
        <dbReference type="ARBA" id="ARBA00004651"/>
    </source>
</evidence>
<accession>A0A2A5JQI2</accession>
<evidence type="ECO:0000256" key="10">
    <source>
        <dbReference type="ARBA" id="ARBA00023004"/>
    </source>
</evidence>
<evidence type="ECO:0000256" key="6">
    <source>
        <dbReference type="ARBA" id="ARBA00022692"/>
    </source>
</evidence>
<feature type="domain" description="Cytochrome b561 bacterial/Ni-hydrogenase" evidence="14">
    <location>
        <begin position="7"/>
        <end position="175"/>
    </location>
</feature>
<keyword evidence="3" id="KW-0813">Transport</keyword>
<comment type="similarity">
    <text evidence="12">Belongs to the cytochrome b561 family.</text>
</comment>
<evidence type="ECO:0000256" key="1">
    <source>
        <dbReference type="ARBA" id="ARBA00001970"/>
    </source>
</evidence>
<evidence type="ECO:0000256" key="12">
    <source>
        <dbReference type="ARBA" id="ARBA00037975"/>
    </source>
</evidence>
<dbReference type="OrthoDB" id="1247465at2"/>
<name>A0A2A5JQI2_PSEO7</name>
<keyword evidence="5" id="KW-0349">Heme</keyword>
<dbReference type="RefSeq" id="WP_099642104.1">
    <property type="nucleotide sequence ID" value="NZ_JAQPZX010000013.1"/>
</dbReference>
<keyword evidence="10" id="KW-0408">Iron</keyword>
<keyword evidence="4" id="KW-1003">Cell membrane</keyword>
<organism evidence="15 16">
    <name type="scientific">Pseudoalteromonas piscicida</name>
    <dbReference type="NCBI Taxonomy" id="43662"/>
    <lineage>
        <taxon>Bacteria</taxon>
        <taxon>Pseudomonadati</taxon>
        <taxon>Pseudomonadota</taxon>
        <taxon>Gammaproteobacteria</taxon>
        <taxon>Alteromonadales</taxon>
        <taxon>Pseudoalteromonadaceae</taxon>
        <taxon>Pseudoalteromonas</taxon>
    </lineage>
</organism>
<dbReference type="Pfam" id="PF01292">
    <property type="entry name" value="Ni_hydr_CYTB"/>
    <property type="match status" value="1"/>
</dbReference>
<keyword evidence="9 13" id="KW-1133">Transmembrane helix</keyword>
<protein>
    <submittedName>
        <fullName evidence="15">Cytochrome B</fullName>
    </submittedName>
</protein>
<keyword evidence="11 13" id="KW-0472">Membrane</keyword>
<dbReference type="GO" id="GO:0009055">
    <property type="term" value="F:electron transfer activity"/>
    <property type="evidence" value="ECO:0007669"/>
    <property type="project" value="InterPro"/>
</dbReference>